<dbReference type="CDD" id="cd07989">
    <property type="entry name" value="LPLAT_AGPAT-like"/>
    <property type="match status" value="1"/>
</dbReference>
<dbReference type="EMBL" id="JACBZD010000001">
    <property type="protein sequence ID" value="NYI03402.1"/>
    <property type="molecule type" value="Genomic_DNA"/>
</dbReference>
<organism evidence="5 6">
    <name type="scientific">Allostreptomyces psammosilenae</name>
    <dbReference type="NCBI Taxonomy" id="1892865"/>
    <lineage>
        <taxon>Bacteria</taxon>
        <taxon>Bacillati</taxon>
        <taxon>Actinomycetota</taxon>
        <taxon>Actinomycetes</taxon>
        <taxon>Kitasatosporales</taxon>
        <taxon>Streptomycetaceae</taxon>
        <taxon>Allostreptomyces</taxon>
    </lineage>
</organism>
<feature type="domain" description="Phospholipid/glycerol acyltransferase" evidence="4">
    <location>
        <begin position="67"/>
        <end position="177"/>
    </location>
</feature>
<dbReference type="InterPro" id="IPR002123">
    <property type="entry name" value="Plipid/glycerol_acylTrfase"/>
</dbReference>
<dbReference type="GO" id="GO:0006654">
    <property type="term" value="P:phosphatidic acid biosynthetic process"/>
    <property type="evidence" value="ECO:0007669"/>
    <property type="project" value="TreeGrafter"/>
</dbReference>
<sequence length="245" mass="25751">MSALQRLSSRIRRTPAGGAGGGGGTGAAESIHERGAEIGRRIGVVLMHGGWKVRILGAWRVPMDGPVIFAVNHSSLLDGPMIMGVAPRPIHFLIKQEAFVGPLDPFLRAIGQLPVDRASTDRTAITGALRVLQAGGALGVFPEGTRGDGDFAQLRGGLAWFALRSGAPIVPVACLGTGAEESGGRSVPRFRAKVDVVFGEPFPAVETAAGSAPPRGRRAVDQASEHIRTRLAEHLVEARRLTGRR</sequence>
<evidence type="ECO:0000313" key="6">
    <source>
        <dbReference type="Proteomes" id="UP000567795"/>
    </source>
</evidence>
<dbReference type="AlphaFoldDB" id="A0A852ZYP1"/>
<dbReference type="EC" id="2.3.1.51" evidence="5"/>
<dbReference type="SUPFAM" id="SSF69593">
    <property type="entry name" value="Glycerol-3-phosphate (1)-acyltransferase"/>
    <property type="match status" value="1"/>
</dbReference>
<evidence type="ECO:0000259" key="4">
    <source>
        <dbReference type="SMART" id="SM00563"/>
    </source>
</evidence>
<dbReference type="GO" id="GO:0005886">
    <property type="term" value="C:plasma membrane"/>
    <property type="evidence" value="ECO:0007669"/>
    <property type="project" value="TreeGrafter"/>
</dbReference>
<feature type="compositionally biased region" description="Gly residues" evidence="3">
    <location>
        <begin position="17"/>
        <end position="26"/>
    </location>
</feature>
<keyword evidence="2 5" id="KW-0012">Acyltransferase</keyword>
<evidence type="ECO:0000313" key="5">
    <source>
        <dbReference type="EMBL" id="NYI03402.1"/>
    </source>
</evidence>
<dbReference type="PANTHER" id="PTHR10434:SF11">
    <property type="entry name" value="1-ACYL-SN-GLYCEROL-3-PHOSPHATE ACYLTRANSFERASE"/>
    <property type="match status" value="1"/>
</dbReference>
<dbReference type="SMART" id="SM00563">
    <property type="entry name" value="PlsC"/>
    <property type="match status" value="1"/>
</dbReference>
<comment type="caution">
    <text evidence="5">The sequence shown here is derived from an EMBL/GenBank/DDBJ whole genome shotgun (WGS) entry which is preliminary data.</text>
</comment>
<dbReference type="Pfam" id="PF01553">
    <property type="entry name" value="Acyltransferase"/>
    <property type="match status" value="1"/>
</dbReference>
<keyword evidence="1 5" id="KW-0808">Transferase</keyword>
<dbReference type="GO" id="GO:0003841">
    <property type="term" value="F:1-acylglycerol-3-phosphate O-acyltransferase activity"/>
    <property type="evidence" value="ECO:0007669"/>
    <property type="project" value="UniProtKB-EC"/>
</dbReference>
<reference evidence="5 6" key="1">
    <citation type="submission" date="2020-07" db="EMBL/GenBank/DDBJ databases">
        <title>Sequencing the genomes of 1000 actinobacteria strains.</title>
        <authorList>
            <person name="Klenk H.-P."/>
        </authorList>
    </citation>
    <scope>NUCLEOTIDE SEQUENCE [LARGE SCALE GENOMIC DNA]</scope>
    <source>
        <strain evidence="5 6">DSM 42178</strain>
    </source>
</reference>
<feature type="region of interest" description="Disordered" evidence="3">
    <location>
        <begin position="1"/>
        <end position="29"/>
    </location>
</feature>
<protein>
    <submittedName>
        <fullName evidence="5">1-acyl-sn-glycerol-3-phosphate acyltransferase</fullName>
        <ecNumber evidence="5">2.3.1.51</ecNumber>
    </submittedName>
</protein>
<gene>
    <name evidence="5" type="ORF">FHU37_000345</name>
</gene>
<dbReference type="Proteomes" id="UP000567795">
    <property type="component" value="Unassembled WGS sequence"/>
</dbReference>
<evidence type="ECO:0000256" key="3">
    <source>
        <dbReference type="SAM" id="MobiDB-lite"/>
    </source>
</evidence>
<keyword evidence="6" id="KW-1185">Reference proteome</keyword>
<evidence type="ECO:0000256" key="2">
    <source>
        <dbReference type="ARBA" id="ARBA00023315"/>
    </source>
</evidence>
<name>A0A852ZYP1_9ACTN</name>
<dbReference type="PANTHER" id="PTHR10434">
    <property type="entry name" value="1-ACYL-SN-GLYCEROL-3-PHOSPHATE ACYLTRANSFERASE"/>
    <property type="match status" value="1"/>
</dbReference>
<proteinExistence type="predicted"/>
<evidence type="ECO:0000256" key="1">
    <source>
        <dbReference type="ARBA" id="ARBA00022679"/>
    </source>
</evidence>
<dbReference type="RefSeq" id="WP_179812457.1">
    <property type="nucleotide sequence ID" value="NZ_JACBZD010000001.1"/>
</dbReference>
<accession>A0A852ZYP1</accession>